<keyword evidence="4" id="KW-1185">Reference proteome</keyword>
<organism evidence="3 4">
    <name type="scientific">Streptacidiphilus cavernicola</name>
    <dbReference type="NCBI Taxonomy" id="3342716"/>
    <lineage>
        <taxon>Bacteria</taxon>
        <taxon>Bacillati</taxon>
        <taxon>Actinomycetota</taxon>
        <taxon>Actinomycetes</taxon>
        <taxon>Kitasatosporales</taxon>
        <taxon>Streptomycetaceae</taxon>
        <taxon>Streptacidiphilus</taxon>
    </lineage>
</organism>
<evidence type="ECO:0000313" key="3">
    <source>
        <dbReference type="EMBL" id="MFC1415087.1"/>
    </source>
</evidence>
<dbReference type="Proteomes" id="UP001592531">
    <property type="component" value="Unassembled WGS sequence"/>
</dbReference>
<feature type="compositionally biased region" description="Basic and acidic residues" evidence="1">
    <location>
        <begin position="1"/>
        <end position="10"/>
    </location>
</feature>
<dbReference type="RefSeq" id="WP_380530204.1">
    <property type="nucleotide sequence ID" value="NZ_JBHFAB010000001.1"/>
</dbReference>
<dbReference type="Gene3D" id="3.40.50.150">
    <property type="entry name" value="Vaccinia Virus protein VP39"/>
    <property type="match status" value="1"/>
</dbReference>
<dbReference type="InterPro" id="IPR013217">
    <property type="entry name" value="Methyltransf_12"/>
</dbReference>
<dbReference type="SUPFAM" id="SSF53335">
    <property type="entry name" value="S-adenosyl-L-methionine-dependent methyltransferases"/>
    <property type="match status" value="1"/>
</dbReference>
<name>A0ABV6VNF6_9ACTN</name>
<gene>
    <name evidence="3" type="ORF">ACEZDE_00275</name>
</gene>
<dbReference type="CDD" id="cd02440">
    <property type="entry name" value="AdoMet_MTases"/>
    <property type="match status" value="1"/>
</dbReference>
<protein>
    <submittedName>
        <fullName evidence="3">Trans-aconitate 2-methyltransferase</fullName>
    </submittedName>
</protein>
<evidence type="ECO:0000313" key="4">
    <source>
        <dbReference type="Proteomes" id="UP001592531"/>
    </source>
</evidence>
<dbReference type="Pfam" id="PF08242">
    <property type="entry name" value="Methyltransf_12"/>
    <property type="match status" value="1"/>
</dbReference>
<evidence type="ECO:0000259" key="2">
    <source>
        <dbReference type="Pfam" id="PF08242"/>
    </source>
</evidence>
<feature type="compositionally biased region" description="Basic and acidic residues" evidence="1">
    <location>
        <begin position="19"/>
        <end position="44"/>
    </location>
</feature>
<dbReference type="PANTHER" id="PTHR43861">
    <property type="entry name" value="TRANS-ACONITATE 2-METHYLTRANSFERASE-RELATED"/>
    <property type="match status" value="1"/>
</dbReference>
<feature type="region of interest" description="Disordered" evidence="1">
    <location>
        <begin position="1"/>
        <end position="44"/>
    </location>
</feature>
<accession>A0ABV6VNF6</accession>
<dbReference type="EMBL" id="JBHFAB010000001">
    <property type="protein sequence ID" value="MFC1415087.1"/>
    <property type="molecule type" value="Genomic_DNA"/>
</dbReference>
<reference evidence="3 4" key="1">
    <citation type="submission" date="2024-09" db="EMBL/GenBank/DDBJ databases">
        <authorList>
            <person name="Lee S.D."/>
        </authorList>
    </citation>
    <scope>NUCLEOTIDE SEQUENCE [LARGE SCALE GENOMIC DNA]</scope>
    <source>
        <strain evidence="3 4">N8-3</strain>
    </source>
</reference>
<comment type="caution">
    <text evidence="3">The sequence shown here is derived from an EMBL/GenBank/DDBJ whole genome shotgun (WGS) entry which is preliminary data.</text>
</comment>
<dbReference type="PANTHER" id="PTHR43861:SF1">
    <property type="entry name" value="TRANS-ACONITATE 2-METHYLTRANSFERASE"/>
    <property type="match status" value="1"/>
</dbReference>
<feature type="domain" description="Methyltransferase type 12" evidence="2">
    <location>
        <begin position="81"/>
        <end position="178"/>
    </location>
</feature>
<evidence type="ECO:0000256" key="1">
    <source>
        <dbReference type="SAM" id="MobiDB-lite"/>
    </source>
</evidence>
<sequence length="328" mass="35096">MTHTAHDHCANHAHQPGHGPDHQPGDGHGHDHSPGHDHSHDHEADAAGQAEILDLDAEVLAEHIASITAQLPVESAPRHIVDLGCGTGAGTFALLARFPEAEVTAVDSSTAHLRRLRDKAAADGLAGRVRTVEADLDAGWPDLGAPDLVWASASMHHMADPDRTLRRVHDLLAPGGLFAVVELAGFPRFLPDDAPAERPGLEERCHAASNRYHAEHVPHRGADWGPKLTAAGFTVESERTITVDIKGSSSEGGSEGSRSEAIGRYALNSLQRMRGTAAETLPPEDLAALDRLLDTDSPDSILRRDDLVVRTERTVWAARRPHTSGVSK</sequence>
<dbReference type="InterPro" id="IPR029063">
    <property type="entry name" value="SAM-dependent_MTases_sf"/>
</dbReference>
<proteinExistence type="predicted"/>